<evidence type="ECO:0000256" key="2">
    <source>
        <dbReference type="ARBA" id="ARBA00022692"/>
    </source>
</evidence>
<feature type="domain" description="PKD" evidence="6">
    <location>
        <begin position="942"/>
        <end position="995"/>
    </location>
</feature>
<evidence type="ECO:0000313" key="8">
    <source>
        <dbReference type="Proteomes" id="UP000256779"/>
    </source>
</evidence>
<feature type="domain" description="PKD" evidence="6">
    <location>
        <begin position="455"/>
        <end position="504"/>
    </location>
</feature>
<evidence type="ECO:0000259" key="6">
    <source>
        <dbReference type="PROSITE" id="PS50093"/>
    </source>
</evidence>
<comment type="subcellular location">
    <subcellularLocation>
        <location evidence="1">Membrane</location>
        <topology evidence="1">Multi-pass membrane protein</topology>
    </subcellularLocation>
</comment>
<keyword evidence="8" id="KW-1185">Reference proteome</keyword>
<dbReference type="NCBIfam" id="TIGR04131">
    <property type="entry name" value="Bac_Flav_CTERM"/>
    <property type="match status" value="1"/>
</dbReference>
<reference evidence="7 8" key="1">
    <citation type="submission" date="2018-07" db="EMBL/GenBank/DDBJ databases">
        <title>Genomic Encyclopedia of Type Strains, Phase IV (KMG-IV): sequencing the most valuable type-strain genomes for metagenomic binning, comparative biology and taxonomic classification.</title>
        <authorList>
            <person name="Goeker M."/>
        </authorList>
    </citation>
    <scope>NUCLEOTIDE SEQUENCE [LARGE SCALE GENOMIC DNA]</scope>
    <source>
        <strain evidence="7 8">DSM 4134</strain>
    </source>
</reference>
<comment type="caution">
    <text evidence="7">The sequence shown here is derived from an EMBL/GenBank/DDBJ whole genome shotgun (WGS) entry which is preliminary data.</text>
</comment>
<organism evidence="7 8">
    <name type="scientific">Marinoscillum furvescens DSM 4134</name>
    <dbReference type="NCBI Taxonomy" id="1122208"/>
    <lineage>
        <taxon>Bacteria</taxon>
        <taxon>Pseudomonadati</taxon>
        <taxon>Bacteroidota</taxon>
        <taxon>Cytophagia</taxon>
        <taxon>Cytophagales</taxon>
        <taxon>Reichenbachiellaceae</taxon>
        <taxon>Marinoscillum</taxon>
    </lineage>
</organism>
<dbReference type="PANTHER" id="PTHR46730:SF4">
    <property type="entry name" value="POLYCYSTIC KIDNEY DISEASE PROTEIN 1-LIKE 1"/>
    <property type="match status" value="1"/>
</dbReference>
<dbReference type="InterPro" id="IPR013783">
    <property type="entry name" value="Ig-like_fold"/>
</dbReference>
<evidence type="ECO:0000313" key="7">
    <source>
        <dbReference type="EMBL" id="REE00535.1"/>
    </source>
</evidence>
<dbReference type="OrthoDB" id="7794186at2"/>
<dbReference type="Gene3D" id="2.60.40.10">
    <property type="entry name" value="Immunoglobulins"/>
    <property type="match status" value="8"/>
</dbReference>
<evidence type="ECO:0000256" key="5">
    <source>
        <dbReference type="ARBA" id="ARBA00023136"/>
    </source>
</evidence>
<dbReference type="EMBL" id="QREG01000005">
    <property type="protein sequence ID" value="REE00535.1"/>
    <property type="molecule type" value="Genomic_DNA"/>
</dbReference>
<protein>
    <submittedName>
        <fullName evidence="7">Gliding motility-associated-like protein</fullName>
    </submittedName>
</protein>
<proteinExistence type="predicted"/>
<dbReference type="CDD" id="cd00146">
    <property type="entry name" value="PKD"/>
    <property type="match status" value="7"/>
</dbReference>
<dbReference type="SUPFAM" id="SSF49299">
    <property type="entry name" value="PKD domain"/>
    <property type="match status" value="7"/>
</dbReference>
<evidence type="ECO:0000256" key="3">
    <source>
        <dbReference type="ARBA" id="ARBA00022737"/>
    </source>
</evidence>
<feature type="domain" description="PKD" evidence="6">
    <location>
        <begin position="534"/>
        <end position="586"/>
    </location>
</feature>
<dbReference type="InterPro" id="IPR026341">
    <property type="entry name" value="T9SS_type_B"/>
</dbReference>
<dbReference type="RefSeq" id="WP_115867535.1">
    <property type="nucleotide sequence ID" value="NZ_QREG01000005.1"/>
</dbReference>
<feature type="domain" description="PKD" evidence="6">
    <location>
        <begin position="684"/>
        <end position="735"/>
    </location>
</feature>
<evidence type="ECO:0000256" key="1">
    <source>
        <dbReference type="ARBA" id="ARBA00004141"/>
    </source>
</evidence>
<keyword evidence="4" id="KW-1133">Transmembrane helix</keyword>
<keyword evidence="3" id="KW-0677">Repeat</keyword>
<keyword evidence="5" id="KW-0472">Membrane</keyword>
<feature type="domain" description="PKD" evidence="6">
    <location>
        <begin position="614"/>
        <end position="667"/>
    </location>
</feature>
<feature type="domain" description="PKD" evidence="6">
    <location>
        <begin position="748"/>
        <end position="827"/>
    </location>
</feature>
<dbReference type="SMART" id="SM00089">
    <property type="entry name" value="PKD"/>
    <property type="match status" value="8"/>
</dbReference>
<keyword evidence="2" id="KW-0812">Transmembrane</keyword>
<dbReference type="InterPro" id="IPR022409">
    <property type="entry name" value="PKD/Chitinase_dom"/>
</dbReference>
<evidence type="ECO:0000256" key="4">
    <source>
        <dbReference type="ARBA" id="ARBA00022989"/>
    </source>
</evidence>
<dbReference type="InterPro" id="IPR000601">
    <property type="entry name" value="PKD_dom"/>
</dbReference>
<feature type="domain" description="PKD" evidence="6">
    <location>
        <begin position="832"/>
        <end position="909"/>
    </location>
</feature>
<gene>
    <name evidence="7" type="ORF">C7460_105161</name>
</gene>
<dbReference type="Proteomes" id="UP000256779">
    <property type="component" value="Unassembled WGS sequence"/>
</dbReference>
<dbReference type="PROSITE" id="PS50093">
    <property type="entry name" value="PKD"/>
    <property type="match status" value="7"/>
</dbReference>
<dbReference type="Pfam" id="PF18911">
    <property type="entry name" value="PKD_4"/>
    <property type="match status" value="7"/>
</dbReference>
<dbReference type="GO" id="GO:0006816">
    <property type="term" value="P:calcium ion transport"/>
    <property type="evidence" value="ECO:0007669"/>
    <property type="project" value="TreeGrafter"/>
</dbReference>
<sequence>MCSGTNSTTLTLSDYVGTIQDWESSTSASGPWTSLSHTGSSLAVTDLTATTYYRAIVANGVCSSDYSSIATVTVSPSTVGGTVSGATTLCASDNTDYTLSLSGHTGDVIRWERSLTGSDQWITIDETSTTLTYSDLQETSWFRAIVQSGVCEEVASSSAQIQIDAESDGGQLSGSQEVCSGTNSTTLTLSDYVGTIQDWESSTSAFGPWTSLSHAGSSLAVTDLTATTYYRAIVANGVCSSDYSSIATVTVSPSTDAGVLTGAVAVCEGTNAGTVNLTGYVGNIVRWEYSLTGKQPWAPIHQQTAALDYNDLNATTWYRAVVQSGVCEQVISNSVKITVDPPTVAGVINGTSEVCTAINSGALTLNDYVGSILKWQQSEDETTWTDLSNTTSQLNFENLTTTTFYRVQVQSGTCELAHSEGFQVIVNPLPQVIFESAEVCEGTVTSFTNTTTVGASYAWDFGDGESSTLASPRHQYKEFGVYTVKLTATSASGCVDSLSKTVKVNPIPTARFSHEDVCFGNDVDFSDLSVVAEGSIASYSWDFGDGEGSTNSNVSHRYIEDGTYEVSLNITTKKGCADNIARTVRVFPLPETAFTFKEVCHGNATQFSNDSYITSGSLTYLWDFGDGETATVVNPAHTFEASGDYFVSLKATSAEGCVTSQQQQVAVYEQPQAQFTFESICHDQEAKFINTSIGEGLSYLWDLGDGLTSEEESPTHSYQSPGLYHVTLSVVNADGCESEQTQVIRVSPLPQVNFNMDDVCLGEKVSFVNNSSISTGSVDYEWNFGDGNLSNDINPQHEYTSDGEYAVTITGTSDQGCVSSVTKVVTVYPLPEPAYSVESVCDGTPSQFVDKSSINKGTIEEYLWDFGDQTNSILANPVKQYLNHGSYDVNLRLKSDKGCVASGSGTAVVHEFPVAKFSVVNVCDGFAVKPNNESFISEGLLTYSWDFGDGEESAAESPTHLYATDGDYEITLTARSAEGCTDVYSNVVQVYATPEVSAGQDTSISKGYSVQLHGSGGVDYSWYPLDGLNNSNIPNPIATPMETTSYEVTVSDQYGCQNSDTVLVMVNDDFKIVANNVFTPDGNGQNDAWVIENVEAFGDVNVRVYDRYGSLVFQEKAYDNDWAGTYGNDILPDGTYFYVITFSESDQKYQGALTIIRNN</sequence>
<dbReference type="GO" id="GO:0005886">
    <property type="term" value="C:plasma membrane"/>
    <property type="evidence" value="ECO:0007669"/>
    <property type="project" value="TreeGrafter"/>
</dbReference>
<dbReference type="InterPro" id="IPR035986">
    <property type="entry name" value="PKD_dom_sf"/>
</dbReference>
<dbReference type="PANTHER" id="PTHR46730">
    <property type="entry name" value="POLYCYSTIN-1"/>
    <property type="match status" value="1"/>
</dbReference>
<dbReference type="AlphaFoldDB" id="A0A3D9L4I5"/>
<dbReference type="Pfam" id="PF13585">
    <property type="entry name" value="CHU_C"/>
    <property type="match status" value="1"/>
</dbReference>
<name>A0A3D9L4I5_MARFU</name>
<dbReference type="GO" id="GO:0005261">
    <property type="term" value="F:monoatomic cation channel activity"/>
    <property type="evidence" value="ECO:0007669"/>
    <property type="project" value="TreeGrafter"/>
</dbReference>
<accession>A0A3D9L4I5</accession>